<feature type="binding site" evidence="13">
    <location>
        <position position="420"/>
    </location>
    <ligand>
        <name>substrate</name>
    </ligand>
</feature>
<keyword evidence="5 13" id="KW-0963">Cytoplasm</keyword>
<evidence type="ECO:0000256" key="9">
    <source>
        <dbReference type="ARBA" id="ARBA00022756"/>
    </source>
</evidence>
<comment type="subunit">
    <text evidence="4 13">Homodimer.</text>
</comment>
<dbReference type="UniPathway" id="UPA00078">
    <property type="reaction ID" value="UER00160"/>
</dbReference>
<evidence type="ECO:0000313" key="15">
    <source>
        <dbReference type="Proteomes" id="UP000503640"/>
    </source>
</evidence>
<keyword evidence="15" id="KW-1185">Reference proteome</keyword>
<keyword evidence="8 13" id="KW-0949">S-adenosyl-L-methionine</keyword>
<evidence type="ECO:0000256" key="1">
    <source>
        <dbReference type="ARBA" id="ARBA00001933"/>
    </source>
</evidence>
<feature type="site" description="Participates in the substrate recognition with KAPA and in a stacking interaction with the adenine ring of SAM" evidence="13">
    <location>
        <position position="25"/>
    </location>
</feature>
<dbReference type="SUPFAM" id="SSF53383">
    <property type="entry name" value="PLP-dependent transferases"/>
    <property type="match status" value="1"/>
</dbReference>
<feature type="binding site" evidence="13">
    <location>
        <begin position="122"/>
        <end position="123"/>
    </location>
    <ligand>
        <name>pyridoxal 5'-phosphate</name>
        <dbReference type="ChEBI" id="CHEBI:597326"/>
    </ligand>
</feature>
<comment type="subcellular location">
    <subcellularLocation>
        <location evidence="2 13">Cytoplasm</location>
    </subcellularLocation>
</comment>
<comment type="cofactor">
    <cofactor evidence="1 13">
        <name>pyridoxal 5'-phosphate</name>
        <dbReference type="ChEBI" id="CHEBI:597326"/>
    </cofactor>
</comment>
<evidence type="ECO:0000256" key="2">
    <source>
        <dbReference type="ARBA" id="ARBA00004496"/>
    </source>
</evidence>
<dbReference type="InterPro" id="IPR015424">
    <property type="entry name" value="PyrdxlP-dep_Trfase"/>
</dbReference>
<dbReference type="FunFam" id="3.40.640.10:FF:000078">
    <property type="entry name" value="Adenosylmethionine-8-amino-7-oxononanoate aminotransferase"/>
    <property type="match status" value="1"/>
</dbReference>
<keyword evidence="9 13" id="KW-0093">Biotin biosynthesis</keyword>
<dbReference type="InterPro" id="IPR005814">
    <property type="entry name" value="Aminotrans_3"/>
</dbReference>
<evidence type="ECO:0000256" key="13">
    <source>
        <dbReference type="HAMAP-Rule" id="MF_00834"/>
    </source>
</evidence>
<feature type="binding site" evidence="13">
    <location>
        <begin position="326"/>
        <end position="327"/>
    </location>
    <ligand>
        <name>pyridoxal 5'-phosphate</name>
        <dbReference type="ChEBI" id="CHEBI:597326"/>
    </ligand>
</feature>
<comment type="catalytic activity">
    <reaction evidence="11 13">
        <text>(8S)-8-amino-7-oxononanoate + S-adenosyl-L-methionine = S-adenosyl-4-methylsulfanyl-2-oxobutanoate + (7R,8S)-7,8-diammoniononanoate</text>
        <dbReference type="Rhea" id="RHEA:16861"/>
        <dbReference type="ChEBI" id="CHEBI:16490"/>
        <dbReference type="ChEBI" id="CHEBI:59789"/>
        <dbReference type="ChEBI" id="CHEBI:149468"/>
        <dbReference type="ChEBI" id="CHEBI:149469"/>
        <dbReference type="EC" id="2.6.1.62"/>
    </reaction>
</comment>
<dbReference type="GO" id="GO:0009102">
    <property type="term" value="P:biotin biosynthetic process"/>
    <property type="evidence" value="ECO:0007669"/>
    <property type="project" value="UniProtKB-UniRule"/>
</dbReference>
<dbReference type="CDD" id="cd00610">
    <property type="entry name" value="OAT_like"/>
    <property type="match status" value="1"/>
</dbReference>
<evidence type="ECO:0000256" key="11">
    <source>
        <dbReference type="ARBA" id="ARBA00048449"/>
    </source>
</evidence>
<protein>
    <recommendedName>
        <fullName evidence="13">Adenosylmethionine-8-amino-7-oxononanoate aminotransferase</fullName>
        <ecNumber evidence="13">2.6.1.62</ecNumber>
    </recommendedName>
    <alternativeName>
        <fullName evidence="13">7,8-diamino-pelargonic acid aminotransferase</fullName>
        <shortName evidence="13">DAPA AT</shortName>
        <shortName evidence="13">DAPA aminotransferase</shortName>
    </alternativeName>
    <alternativeName>
        <fullName evidence="13">7,8-diaminononanoate synthase</fullName>
        <shortName evidence="13">DANS</shortName>
    </alternativeName>
    <alternativeName>
        <fullName evidence="13">Diaminopelargonic acid synthase</fullName>
    </alternativeName>
</protein>
<dbReference type="InterPro" id="IPR015422">
    <property type="entry name" value="PyrdxlP-dep_Trfase_small"/>
</dbReference>
<gene>
    <name evidence="13 14" type="primary">bioA</name>
    <name evidence="14" type="ORF">AMYX_25750</name>
</gene>
<feature type="modified residue" description="N6-(pyridoxal phosphate)lysine" evidence="13">
    <location>
        <position position="290"/>
    </location>
</feature>
<dbReference type="GO" id="GO:0030170">
    <property type="term" value="F:pyridoxal phosphate binding"/>
    <property type="evidence" value="ECO:0007669"/>
    <property type="project" value="UniProtKB-UniRule"/>
</dbReference>
<comment type="function">
    <text evidence="13">Catalyzes the transfer of the alpha-amino group from S-adenosyl-L-methionine (SAM) to 7-keto-8-aminopelargonic acid (KAPA) to form 7,8-diaminopelargonic acid (DAPA). It is the only aminotransferase known to utilize SAM as an amino donor.</text>
</comment>
<evidence type="ECO:0000256" key="3">
    <source>
        <dbReference type="ARBA" id="ARBA00005063"/>
    </source>
</evidence>
<sequence>MTDAERLERHRRLWTSDHQHLWHPFTQMQDWLAEEPLIVDAAEGVHLVDTKGRRYLDGVSSLWCNVHGHRVKELDDAVRAQLDRVAHSTLLGLASTASIEAAEELLRWTPKGLTRVFFSDAGATAVEVALKMAYQHHQLRGDTGRSEFVALRGGYHGDTLGSVAVGGIDLFHRIFKPLLFPVHHAPQPYCYRCPLGKERASCHLECVDAVEQVFAERRGKVAALVLEPLVQGADGMITQPPGYLKRLRELCDREGALLVCDEVATGFGRTGTMFAVEQEGVLPDLMTVAKGITGGYLPLAATLATERVFESFLGPYPDQKTFFHGHTYCGNPLACAAAVASLNLFRSRRILEALPGQVAALSRALAAAAEHPRVGEVRQRGLMVGIELVRDRRTKEPYPYAARAGDRACREARALGAVLRPLGNVLVLMPPLAMTEAQLGELAGIALTALDRATGALDRELAA</sequence>
<comment type="similarity">
    <text evidence="12 13">Belongs to the class-III pyridoxal-phosphate-dependent aminotransferase family. BioA subfamily.</text>
</comment>
<comment type="caution">
    <text evidence="14">The sequence shown here is derived from an EMBL/GenBank/DDBJ whole genome shotgun (WGS) entry which is preliminary data.</text>
</comment>
<evidence type="ECO:0000256" key="5">
    <source>
        <dbReference type="ARBA" id="ARBA00022490"/>
    </source>
</evidence>
<evidence type="ECO:0000256" key="8">
    <source>
        <dbReference type="ARBA" id="ARBA00022691"/>
    </source>
</evidence>
<evidence type="ECO:0000256" key="6">
    <source>
        <dbReference type="ARBA" id="ARBA00022576"/>
    </source>
</evidence>
<dbReference type="PROSITE" id="PS00600">
    <property type="entry name" value="AA_TRANSFER_CLASS_3"/>
    <property type="match status" value="1"/>
</dbReference>
<reference evidence="15" key="1">
    <citation type="journal article" date="2020" name="Appl. Environ. Microbiol.">
        <title>Diazotrophic Anaeromyxobacter Isolates from Soils.</title>
        <authorList>
            <person name="Masuda Y."/>
            <person name="Yamanaka H."/>
            <person name="Xu Z.X."/>
            <person name="Shiratori Y."/>
            <person name="Aono T."/>
            <person name="Amachi S."/>
            <person name="Senoo K."/>
            <person name="Itoh H."/>
        </authorList>
    </citation>
    <scope>NUCLEOTIDE SEQUENCE [LARGE SCALE GENOMIC DNA]</scope>
    <source>
        <strain evidence="15">R267</strain>
    </source>
</reference>
<dbReference type="Proteomes" id="UP000503640">
    <property type="component" value="Unassembled WGS sequence"/>
</dbReference>
<feature type="binding site" evidence="13">
    <location>
        <position position="261"/>
    </location>
    <ligand>
        <name>pyridoxal 5'-phosphate</name>
        <dbReference type="ChEBI" id="CHEBI:597326"/>
    </ligand>
</feature>
<evidence type="ECO:0000313" key="14">
    <source>
        <dbReference type="EMBL" id="GEJ57834.1"/>
    </source>
</evidence>
<evidence type="ECO:0000256" key="7">
    <source>
        <dbReference type="ARBA" id="ARBA00022679"/>
    </source>
</evidence>
<evidence type="ECO:0000256" key="10">
    <source>
        <dbReference type="ARBA" id="ARBA00022898"/>
    </source>
</evidence>
<accession>A0A7I9VN45</accession>
<keyword evidence="7 13" id="KW-0808">Transferase</keyword>
<dbReference type="InterPro" id="IPR005815">
    <property type="entry name" value="BioA"/>
</dbReference>
<dbReference type="PANTHER" id="PTHR42684">
    <property type="entry name" value="ADENOSYLMETHIONINE-8-AMINO-7-OXONONANOATE AMINOTRANSFERASE"/>
    <property type="match status" value="1"/>
</dbReference>
<dbReference type="EC" id="2.6.1.62" evidence="13"/>
<evidence type="ECO:0000256" key="4">
    <source>
        <dbReference type="ARBA" id="ARBA00011738"/>
    </source>
</evidence>
<dbReference type="GO" id="GO:0005737">
    <property type="term" value="C:cytoplasm"/>
    <property type="evidence" value="ECO:0007669"/>
    <property type="project" value="UniProtKB-SubCell"/>
</dbReference>
<organism evidence="14 15">
    <name type="scientific">Anaeromyxobacter diazotrophicus</name>
    <dbReference type="NCBI Taxonomy" id="2590199"/>
    <lineage>
        <taxon>Bacteria</taxon>
        <taxon>Pseudomonadati</taxon>
        <taxon>Myxococcota</taxon>
        <taxon>Myxococcia</taxon>
        <taxon>Myxococcales</taxon>
        <taxon>Cystobacterineae</taxon>
        <taxon>Anaeromyxobacteraceae</taxon>
        <taxon>Anaeromyxobacter</taxon>
    </lineage>
</organism>
<keyword evidence="6 13" id="KW-0032">Aminotransferase</keyword>
<dbReference type="HAMAP" id="MF_00834">
    <property type="entry name" value="BioA"/>
    <property type="match status" value="1"/>
</dbReference>
<dbReference type="Gene3D" id="3.40.640.10">
    <property type="entry name" value="Type I PLP-dependent aspartate aminotransferase-like (Major domain)"/>
    <property type="match status" value="1"/>
</dbReference>
<dbReference type="RefSeq" id="WP_176065750.1">
    <property type="nucleotide sequence ID" value="NZ_BJTG01000005.1"/>
</dbReference>
<dbReference type="GO" id="GO:0004015">
    <property type="term" value="F:adenosylmethionine-8-amino-7-oxononanoate transaminase activity"/>
    <property type="evidence" value="ECO:0007669"/>
    <property type="project" value="UniProtKB-UniRule"/>
</dbReference>
<dbReference type="EMBL" id="BJTG01000005">
    <property type="protein sequence ID" value="GEJ57834.1"/>
    <property type="molecule type" value="Genomic_DNA"/>
</dbReference>
<keyword evidence="10 13" id="KW-0663">Pyridoxal phosphate</keyword>
<name>A0A7I9VN45_9BACT</name>
<dbReference type="NCBIfam" id="TIGR00508">
    <property type="entry name" value="bioA"/>
    <property type="match status" value="1"/>
</dbReference>
<dbReference type="Pfam" id="PF00202">
    <property type="entry name" value="Aminotran_3"/>
    <property type="match status" value="1"/>
</dbReference>
<feature type="binding site" evidence="13">
    <location>
        <position position="325"/>
    </location>
    <ligand>
        <name>substrate</name>
    </ligand>
</feature>
<dbReference type="PANTHER" id="PTHR42684:SF17">
    <property type="entry name" value="ADENOSYLMETHIONINE-8-AMINO-7-OXONONANOATE AMINOTRANSFERASE"/>
    <property type="match status" value="1"/>
</dbReference>
<dbReference type="InterPro" id="IPR049704">
    <property type="entry name" value="Aminotrans_3_PPA_site"/>
</dbReference>
<comment type="caution">
    <text evidence="13">Lacks conserved residue(s) required for the propagation of feature annotation.</text>
</comment>
<comment type="pathway">
    <text evidence="3 13">Cofactor biosynthesis; biotin biosynthesis; 7,8-diaminononanoate from 8-amino-7-oxononanoate (SAM route): step 1/1.</text>
</comment>
<dbReference type="AlphaFoldDB" id="A0A7I9VN45"/>
<dbReference type="InterPro" id="IPR015421">
    <property type="entry name" value="PyrdxlP-dep_Trfase_major"/>
</dbReference>
<evidence type="ECO:0000256" key="12">
    <source>
        <dbReference type="ARBA" id="ARBA00060970"/>
    </source>
</evidence>
<proteinExistence type="inferred from homology"/>
<dbReference type="Gene3D" id="3.90.1150.10">
    <property type="entry name" value="Aspartate Aminotransferase, domain 1"/>
    <property type="match status" value="1"/>
</dbReference>
<feature type="binding site" evidence="13">
    <location>
        <position position="290"/>
    </location>
    <ligand>
        <name>substrate</name>
    </ligand>
</feature>
<feature type="binding site" evidence="13">
    <location>
        <position position="155"/>
    </location>
    <ligand>
        <name>substrate</name>
    </ligand>
</feature>